<reference evidence="2 3" key="1">
    <citation type="submission" date="2021-06" db="EMBL/GenBank/DDBJ databases">
        <title>Caerostris extrusa draft genome.</title>
        <authorList>
            <person name="Kono N."/>
            <person name="Arakawa K."/>
        </authorList>
    </citation>
    <scope>NUCLEOTIDE SEQUENCE [LARGE SCALE GENOMIC DNA]</scope>
</reference>
<dbReference type="EMBL" id="BPLR01010702">
    <property type="protein sequence ID" value="GIY41264.1"/>
    <property type="molecule type" value="Genomic_DNA"/>
</dbReference>
<keyword evidence="3" id="KW-1185">Reference proteome</keyword>
<feature type="compositionally biased region" description="Polar residues" evidence="1">
    <location>
        <begin position="131"/>
        <end position="146"/>
    </location>
</feature>
<organism evidence="2 3">
    <name type="scientific">Caerostris extrusa</name>
    <name type="common">Bark spider</name>
    <name type="synonym">Caerostris bankana</name>
    <dbReference type="NCBI Taxonomy" id="172846"/>
    <lineage>
        <taxon>Eukaryota</taxon>
        <taxon>Metazoa</taxon>
        <taxon>Ecdysozoa</taxon>
        <taxon>Arthropoda</taxon>
        <taxon>Chelicerata</taxon>
        <taxon>Arachnida</taxon>
        <taxon>Araneae</taxon>
        <taxon>Araneomorphae</taxon>
        <taxon>Entelegynae</taxon>
        <taxon>Araneoidea</taxon>
        <taxon>Araneidae</taxon>
        <taxon>Caerostris</taxon>
    </lineage>
</organism>
<proteinExistence type="predicted"/>
<evidence type="ECO:0000256" key="1">
    <source>
        <dbReference type="SAM" id="MobiDB-lite"/>
    </source>
</evidence>
<comment type="caution">
    <text evidence="2">The sequence shown here is derived from an EMBL/GenBank/DDBJ whole genome shotgun (WGS) entry which is preliminary data.</text>
</comment>
<feature type="region of interest" description="Disordered" evidence="1">
    <location>
        <begin position="130"/>
        <end position="165"/>
    </location>
</feature>
<protein>
    <submittedName>
        <fullName evidence="2">Uncharacterized protein</fullName>
    </submittedName>
</protein>
<dbReference type="AlphaFoldDB" id="A0AAV4T6D6"/>
<name>A0AAV4T6D6_CAEEX</name>
<evidence type="ECO:0000313" key="3">
    <source>
        <dbReference type="Proteomes" id="UP001054945"/>
    </source>
</evidence>
<sequence length="165" mass="18468">MAHLFPPLSPGKRKPVSSIMCNVSSSGQHPSIESYLPRKNHSFHSNHLRGCLDAILINPSISFTNLASYHPYTKQTRRKNSGFRERKKQGNLIGPTAIWGPIKPRSILDESTQRKESCFYYHHNRFAGARTDSSPRISLRRTSPTSGGEDVGQEADLPGRRQTGI</sequence>
<gene>
    <name evidence="2" type="ORF">CEXT_489371</name>
</gene>
<evidence type="ECO:0000313" key="2">
    <source>
        <dbReference type="EMBL" id="GIY41264.1"/>
    </source>
</evidence>
<dbReference type="Proteomes" id="UP001054945">
    <property type="component" value="Unassembled WGS sequence"/>
</dbReference>
<accession>A0AAV4T6D6</accession>